<feature type="compositionally biased region" description="Low complexity" evidence="1">
    <location>
        <begin position="71"/>
        <end position="84"/>
    </location>
</feature>
<accession>A0A8D0N2G5</accession>
<dbReference type="Proteomes" id="UP000694726">
    <property type="component" value="Unplaced"/>
</dbReference>
<evidence type="ECO:0000256" key="1">
    <source>
        <dbReference type="SAM" id="MobiDB-lite"/>
    </source>
</evidence>
<dbReference type="AlphaFoldDB" id="A0A8D0N2G5"/>
<sequence length="244" mass="25938">METKTPRGPPDSKYVKGSGTRLPTLRPPGAATGALQPFPFQEGRGRLNGVPGSIWDFVSGSFSPSPSPILNSGPAASSGASANSAELARVRRQLDEAKRKIRQWEESWQQVKQACDAWQREAKEAKERALAADSARQVALQKKEEVEAQFRRLQEELEGQGLCSALPGLRGCGDIGAIPLPKLHSLQSQLRLDLEALDGVSPATLFMRPRAGHGGGARPSAAPLTPASLPGARACPGAPPWVTL</sequence>
<reference evidence="2" key="1">
    <citation type="submission" date="2025-08" db="UniProtKB">
        <authorList>
            <consortium name="Ensembl"/>
        </authorList>
    </citation>
    <scope>IDENTIFICATION</scope>
</reference>
<protein>
    <recommendedName>
        <fullName evidence="4">E3 ubiquitin-protein ligase UNKL</fullName>
    </recommendedName>
</protein>
<feature type="region of interest" description="Disordered" evidence="1">
    <location>
        <begin position="65"/>
        <end position="84"/>
    </location>
</feature>
<organism evidence="2 3">
    <name type="scientific">Sus scrofa</name>
    <name type="common">Pig</name>
    <dbReference type="NCBI Taxonomy" id="9823"/>
    <lineage>
        <taxon>Eukaryota</taxon>
        <taxon>Metazoa</taxon>
        <taxon>Chordata</taxon>
        <taxon>Craniata</taxon>
        <taxon>Vertebrata</taxon>
        <taxon>Euteleostomi</taxon>
        <taxon>Mammalia</taxon>
        <taxon>Eutheria</taxon>
        <taxon>Laurasiatheria</taxon>
        <taxon>Artiodactyla</taxon>
        <taxon>Suina</taxon>
        <taxon>Suidae</taxon>
        <taxon>Sus</taxon>
    </lineage>
</organism>
<evidence type="ECO:0008006" key="4">
    <source>
        <dbReference type="Google" id="ProtNLM"/>
    </source>
</evidence>
<name>A0A8D0N2G5_PIG</name>
<evidence type="ECO:0000313" key="2">
    <source>
        <dbReference type="Ensembl" id="ENSSSCP00015012046.1"/>
    </source>
</evidence>
<feature type="region of interest" description="Disordered" evidence="1">
    <location>
        <begin position="1"/>
        <end position="43"/>
    </location>
</feature>
<evidence type="ECO:0000313" key="3">
    <source>
        <dbReference type="Proteomes" id="UP000694726"/>
    </source>
</evidence>
<dbReference type="Ensembl" id="ENSSSCT00015030426.1">
    <property type="protein sequence ID" value="ENSSSCP00015012046.1"/>
    <property type="gene ID" value="ENSSSCG00015022942.1"/>
</dbReference>
<proteinExistence type="predicted"/>